<keyword evidence="4" id="KW-1185">Reference proteome</keyword>
<keyword evidence="1" id="KW-0812">Transmembrane</keyword>
<dbReference type="InterPro" id="IPR050237">
    <property type="entry name" value="ATP-dep_AMP-bd_enzyme"/>
</dbReference>
<protein>
    <submittedName>
        <fullName evidence="3">2-acylglycerophosphoethanolamine acyltransferase / acyl-acyl carrier protein synthetase</fullName>
        <ecNumber evidence="3">6.2.1.20</ecNumber>
    </submittedName>
</protein>
<dbReference type="EMBL" id="LECT01000017">
    <property type="protein sequence ID" value="KLU05657.1"/>
    <property type="molecule type" value="Genomic_DNA"/>
</dbReference>
<comment type="caution">
    <text evidence="3">The sequence shown here is derived from an EMBL/GenBank/DDBJ whole genome shotgun (WGS) entry which is preliminary data.</text>
</comment>
<dbReference type="EC" id="6.2.1.20" evidence="3"/>
<dbReference type="PANTHER" id="PTHR43767:SF10">
    <property type="entry name" value="SURFACTIN SYNTHASE SUBUNIT 1"/>
    <property type="match status" value="1"/>
</dbReference>
<reference evidence="3" key="1">
    <citation type="submission" date="2015-05" db="EMBL/GenBank/DDBJ databases">
        <title>Permanent draft genome of Rhodopirellula islandicus K833.</title>
        <authorList>
            <person name="Kizina J."/>
            <person name="Richter M."/>
            <person name="Glockner F.O."/>
            <person name="Harder J."/>
        </authorList>
    </citation>
    <scope>NUCLEOTIDE SEQUENCE [LARGE SCALE GENOMIC DNA]</scope>
    <source>
        <strain evidence="3">K833</strain>
    </source>
</reference>
<feature type="domain" description="AMP-dependent synthetase/ligase" evidence="2">
    <location>
        <begin position="47"/>
        <end position="397"/>
    </location>
</feature>
<dbReference type="Gene3D" id="3.30.300.30">
    <property type="match status" value="1"/>
</dbReference>
<accession>A0A0J1BGI3</accession>
<dbReference type="InterPro" id="IPR045851">
    <property type="entry name" value="AMP-bd_C_sf"/>
</dbReference>
<evidence type="ECO:0000256" key="1">
    <source>
        <dbReference type="SAM" id="Phobius"/>
    </source>
</evidence>
<keyword evidence="1" id="KW-0472">Membrane</keyword>
<organism evidence="3 4">
    <name type="scientific">Rhodopirellula islandica</name>
    <dbReference type="NCBI Taxonomy" id="595434"/>
    <lineage>
        <taxon>Bacteria</taxon>
        <taxon>Pseudomonadati</taxon>
        <taxon>Planctomycetota</taxon>
        <taxon>Planctomycetia</taxon>
        <taxon>Pirellulales</taxon>
        <taxon>Pirellulaceae</taxon>
        <taxon>Rhodopirellula</taxon>
    </lineage>
</organism>
<dbReference type="SUPFAM" id="SSF56801">
    <property type="entry name" value="Acetyl-CoA synthetase-like"/>
    <property type="match status" value="1"/>
</dbReference>
<dbReference type="AlphaFoldDB" id="A0A0J1BGI3"/>
<dbReference type="GO" id="GO:0008922">
    <property type="term" value="F:long-chain fatty acid [acyl-carrier-protein] ligase activity"/>
    <property type="evidence" value="ECO:0007669"/>
    <property type="project" value="UniProtKB-EC"/>
</dbReference>
<dbReference type="InterPro" id="IPR042099">
    <property type="entry name" value="ANL_N_sf"/>
</dbReference>
<dbReference type="Proteomes" id="UP000036367">
    <property type="component" value="Unassembled WGS sequence"/>
</dbReference>
<name>A0A0J1BGI3_RHOIS</name>
<keyword evidence="3" id="KW-0436">Ligase</keyword>
<sequence length="558" mass="61487">MDRFVKSVSFSLANSMFPLQDFIRTCRSRLFRRQAADSTGLDLSGGRLLAAALVTRRVLMRSGIVNDKDVMIGVLLPPSVAAVLANVSIGLAGKVVVNLNYTFTNERIQKCLDECAITHVLTSRQFLKRRPYEVEPQLVCMEDLMQQATWWDKSLSGLMAYCLPSTLLDRVLGLHCTSANDLMAVLFTSGTTADPKGVMLSHGNMAASIDAIRQRYRVRPDDVVLGILPIFHAFGFSATLWLPFGLNMTAVYHFDPFGTKAIAKLAKKYLATVLFATPTFLKVYQRRCPANAFPALDLAIVGGERLEPSTANSFAEKFGVTPAEGYGTTELSPWASVNVPVHRSFAPSQLFDRKGTVGRPVAGVQIRMVDPETRAEVPVGEQGLLLVRGANVMLGYLNLPDKTAEEMLDGWYNTGDFASVDEDGFVTIRGRQHRFSKIGGEIVPHAAVEEAIEELLRTNNANEERQVAITAIPDLNRGERLVVVHTPWRNTSAADITRKLSEANDLPAVWIPKPVDFIEVETIPLTSLGKLDLGELRRIAVQRDVDMNSIHIHAPENS</sequence>
<keyword evidence="3" id="KW-0012">Acyltransferase</keyword>
<dbReference type="Gene3D" id="3.40.50.12780">
    <property type="entry name" value="N-terminal domain of ligase-like"/>
    <property type="match status" value="1"/>
</dbReference>
<keyword evidence="3" id="KW-0808">Transferase</keyword>
<proteinExistence type="predicted"/>
<dbReference type="PATRIC" id="fig|595434.4.peg.2185"/>
<dbReference type="PANTHER" id="PTHR43767">
    <property type="entry name" value="LONG-CHAIN-FATTY-ACID--COA LIGASE"/>
    <property type="match status" value="1"/>
</dbReference>
<dbReference type="GO" id="GO:0016746">
    <property type="term" value="F:acyltransferase activity"/>
    <property type="evidence" value="ECO:0007669"/>
    <property type="project" value="UniProtKB-KW"/>
</dbReference>
<evidence type="ECO:0000313" key="4">
    <source>
        <dbReference type="Proteomes" id="UP000036367"/>
    </source>
</evidence>
<keyword evidence="1" id="KW-1133">Transmembrane helix</keyword>
<gene>
    <name evidence="3" type="ORF">RISK_002289</name>
</gene>
<dbReference type="InterPro" id="IPR000873">
    <property type="entry name" value="AMP-dep_synth/lig_dom"/>
</dbReference>
<dbReference type="STRING" id="595434.RISK_002289"/>
<feature type="transmembrane region" description="Helical" evidence="1">
    <location>
        <begin position="223"/>
        <end position="244"/>
    </location>
</feature>
<evidence type="ECO:0000313" key="3">
    <source>
        <dbReference type="EMBL" id="KLU05657.1"/>
    </source>
</evidence>
<evidence type="ECO:0000259" key="2">
    <source>
        <dbReference type="Pfam" id="PF00501"/>
    </source>
</evidence>
<dbReference type="Pfam" id="PF00501">
    <property type="entry name" value="AMP-binding"/>
    <property type="match status" value="1"/>
</dbReference>